<comment type="caution">
    <text evidence="3">The sequence shown here is derived from an EMBL/GenBank/DDBJ whole genome shotgun (WGS) entry which is preliminary data.</text>
</comment>
<feature type="transmembrane region" description="Helical" evidence="2">
    <location>
        <begin position="571"/>
        <end position="591"/>
    </location>
</feature>
<dbReference type="InterPro" id="IPR025060">
    <property type="entry name" value="DUF3999"/>
</dbReference>
<evidence type="ECO:0000256" key="2">
    <source>
        <dbReference type="SAM" id="Phobius"/>
    </source>
</evidence>
<feature type="transmembrane region" description="Helical" evidence="2">
    <location>
        <begin position="183"/>
        <end position="205"/>
    </location>
</feature>
<feature type="transmembrane region" description="Helical" evidence="2">
    <location>
        <begin position="284"/>
        <end position="304"/>
    </location>
</feature>
<feature type="transmembrane region" description="Helical" evidence="2">
    <location>
        <begin position="518"/>
        <end position="536"/>
    </location>
</feature>
<evidence type="ECO:0000256" key="1">
    <source>
        <dbReference type="SAM" id="MobiDB-lite"/>
    </source>
</evidence>
<proteinExistence type="predicted"/>
<feature type="transmembrane region" description="Helical" evidence="2">
    <location>
        <begin position="6"/>
        <end position="27"/>
    </location>
</feature>
<feature type="transmembrane region" description="Helical" evidence="2">
    <location>
        <begin position="753"/>
        <end position="774"/>
    </location>
</feature>
<feature type="transmembrane region" description="Helical" evidence="2">
    <location>
        <begin position="259"/>
        <end position="277"/>
    </location>
</feature>
<feature type="transmembrane region" description="Helical" evidence="2">
    <location>
        <begin position="542"/>
        <end position="559"/>
    </location>
</feature>
<dbReference type="STRING" id="1312852.EG19_12370"/>
<feature type="transmembrane region" description="Helical" evidence="2">
    <location>
        <begin position="324"/>
        <end position="349"/>
    </location>
</feature>
<dbReference type="Pfam" id="PF13163">
    <property type="entry name" value="DUF3999"/>
    <property type="match status" value="1"/>
</dbReference>
<dbReference type="RefSeq" id="WP_038047974.1">
    <property type="nucleotide sequence ID" value="NZ_JMFG01000009.1"/>
</dbReference>
<dbReference type="InterPro" id="IPR019286">
    <property type="entry name" value="DUF2339_TM"/>
</dbReference>
<feature type="transmembrane region" description="Helical" evidence="2">
    <location>
        <begin position="387"/>
        <end position="404"/>
    </location>
</feature>
<feature type="transmembrane region" description="Helical" evidence="2">
    <location>
        <begin position="123"/>
        <end position="142"/>
    </location>
</feature>
<feature type="compositionally biased region" description="Pro residues" evidence="1">
    <location>
        <begin position="100"/>
        <end position="114"/>
    </location>
</feature>
<keyword evidence="2" id="KW-1133">Transmembrane helix</keyword>
<feature type="compositionally biased region" description="Pro residues" evidence="1">
    <location>
        <begin position="72"/>
        <end position="81"/>
    </location>
</feature>
<dbReference type="PANTHER" id="PTHR38434">
    <property type="entry name" value="BLL2549 PROTEIN"/>
    <property type="match status" value="1"/>
</dbReference>
<evidence type="ECO:0008006" key="5">
    <source>
        <dbReference type="Google" id="ProtNLM"/>
    </source>
</evidence>
<name>A0A062Y0I0_9BACT</name>
<dbReference type="Proteomes" id="UP000027284">
    <property type="component" value="Unassembled WGS sequence"/>
</dbReference>
<sequence length="1317" mass="139291">MGWEGLVFLFFAVLILGIPVTALIVALQAAGRARQAIQHVQQLSEQLARLQQMGLPAEKPKPTPKPEEAPAPSQPPAPAPAVSPTTPSAPTVTPATPVTPSSPLPAPPETPGPKPSLEERIGVTWFTRLGAAVLILGAMYFFKYAVDNNWIGPWGRVALGAGLGAAVLIFAEKLSDRVHRGYLQGLLGVGLSLLYVSSFAAYGFYRLVPVLVAFVALTVVAGLGGLLAYRYRSQVTLVMALLAALANPVLLSTGEDRPLGLAAYLLLVTTAAFFVAVPLRFRWAVWLAVFGSVVLGVAWFARFFDVSPPALDAVTGMPVPGSAGAYWTLSARAVPLLAVAAFCAQWVMVAGAARRREWTSLAPQALLLAGVVYLHWGWGALLADRPPALAAAMVVAAGVAVSVLRGGENLPLLGLPLAVSFLILAVRTSGARKEPLIMLVLAGAWLSVYAVNLVLAARRTAGSATVGVAWKILAVAGGLALAVMVLVSLPHHPELLAGAAVLTCLALVLLGEWAEKTWLAWPAGLVAAFGWFLGAPKTKPPEPVFLALAALWAGVYLAAAGRELLRRGEEAARGVVVAAVAAPAAFVAVLLRATPAEAGTTRALVSAAAALAVFAVGVFTLRRHPEARGAASALLGEGVALAALAVVLAFSGVTVTLLWALLAAAVAVLAARARDRRWLLGAGVLFLLSLGRVVFVDAQAPRRELARFLATAGREGALQPTPLLNPKALALAGVAVALLVAARSLGREEASGPWRLSAGICLVIAHGLLLGLVIRESQRLVTQLPRLPAKDVTRDEFGVFWAQAQKSLAAQRTKLAVTATLAMGGYGAVLLGLGFALRELLHRWLGLTVLSLTLGKLVFWDIWRLPRLSQVLVLVAVGVLLLGAGFLYARFGPRLFGFLRTGAGLWVLLAWPADPGGAVEVRQFAFKATAVVAAPGLATVPVPPELYRASRSPGDFADLRILGAGGQEVPWVLRNIPAPQAATDLPVELLDPVVFPDGSSQATFDVGESPAPHNQLTLQLEGNEFLRHWVVEVSEDRRQWGKLSEGVVFRVTSDGVVSQRVEVAYPRSAARYLRVTLKGEAGKPPVPVTGGALHFRPPESSEPLGRIPLVLVRREENPSSRLTAFYLDAGASGVPLHQLTLEVADARFERRVTVQGSEGGSLWVPVGGGVLYRAGGAEGLQLPVTTSKRYLRLMVENGDNPPLTLQAAWGEYRLQQLLFEAKTPGSYALYLGAPDLQAPSYDLAASLSRMPTVDSHEAPLGPVLPNPAFAPEAPLPFRPFSERYRMVNAGALLLLLAGLAFWAWRLLRQVRPDAQER</sequence>
<organism evidence="3 4">
    <name type="scientific">Thermoanaerobaculum aquaticum</name>
    <dbReference type="NCBI Taxonomy" id="1312852"/>
    <lineage>
        <taxon>Bacteria</taxon>
        <taxon>Pseudomonadati</taxon>
        <taxon>Acidobacteriota</taxon>
        <taxon>Thermoanaerobaculia</taxon>
        <taxon>Thermoanaerobaculales</taxon>
        <taxon>Thermoanaerobaculaceae</taxon>
        <taxon>Thermoanaerobaculum</taxon>
    </lineage>
</organism>
<feature type="transmembrane region" description="Helical" evidence="2">
    <location>
        <begin position="468"/>
        <end position="489"/>
    </location>
</feature>
<feature type="transmembrane region" description="Helical" evidence="2">
    <location>
        <begin position="436"/>
        <end position="456"/>
    </location>
</feature>
<feature type="transmembrane region" description="Helical" evidence="2">
    <location>
        <begin position="603"/>
        <end position="621"/>
    </location>
</feature>
<feature type="region of interest" description="Disordered" evidence="1">
    <location>
        <begin position="56"/>
        <end position="116"/>
    </location>
</feature>
<feature type="transmembrane region" description="Helical" evidence="2">
    <location>
        <begin position="361"/>
        <end position="381"/>
    </location>
</feature>
<keyword evidence="2" id="KW-0472">Membrane</keyword>
<feature type="transmembrane region" description="Helical" evidence="2">
    <location>
        <begin position="236"/>
        <end position="253"/>
    </location>
</feature>
<feature type="transmembrane region" description="Helical" evidence="2">
    <location>
        <begin position="1286"/>
        <end position="1307"/>
    </location>
</feature>
<feature type="transmembrane region" description="Helical" evidence="2">
    <location>
        <begin position="728"/>
        <end position="746"/>
    </location>
</feature>
<dbReference type="EMBL" id="JMFG01000009">
    <property type="protein sequence ID" value="KDA54270.1"/>
    <property type="molecule type" value="Genomic_DNA"/>
</dbReference>
<feature type="compositionally biased region" description="Low complexity" evidence="1">
    <location>
        <begin position="82"/>
        <end position="99"/>
    </location>
</feature>
<feature type="transmembrane region" description="Helical" evidence="2">
    <location>
        <begin position="211"/>
        <end position="229"/>
    </location>
</feature>
<feature type="transmembrane region" description="Helical" evidence="2">
    <location>
        <begin position="844"/>
        <end position="863"/>
    </location>
</feature>
<dbReference type="Pfam" id="PF10101">
    <property type="entry name" value="DUF2339"/>
    <property type="match status" value="2"/>
</dbReference>
<dbReference type="PANTHER" id="PTHR38434:SF1">
    <property type="entry name" value="BLL2549 PROTEIN"/>
    <property type="match status" value="1"/>
</dbReference>
<feature type="transmembrane region" description="Helical" evidence="2">
    <location>
        <begin position="815"/>
        <end position="837"/>
    </location>
</feature>
<gene>
    <name evidence="3" type="ORF">EG19_12370</name>
</gene>
<feature type="transmembrane region" description="Helical" evidence="2">
    <location>
        <begin position="869"/>
        <end position="888"/>
    </location>
</feature>
<feature type="compositionally biased region" description="Basic and acidic residues" evidence="1">
    <location>
        <begin position="58"/>
        <end position="68"/>
    </location>
</feature>
<accession>A0A062Y0I0</accession>
<evidence type="ECO:0000313" key="4">
    <source>
        <dbReference type="Proteomes" id="UP000027284"/>
    </source>
</evidence>
<protein>
    <recommendedName>
        <fullName evidence="5">DUF2339 domain-containing protein</fullName>
    </recommendedName>
</protein>
<keyword evidence="4" id="KW-1185">Reference proteome</keyword>
<evidence type="ECO:0000313" key="3">
    <source>
        <dbReference type="EMBL" id="KDA54270.1"/>
    </source>
</evidence>
<dbReference type="OrthoDB" id="114219at2"/>
<feature type="transmembrane region" description="Helical" evidence="2">
    <location>
        <begin position="411"/>
        <end position="430"/>
    </location>
</feature>
<feature type="transmembrane region" description="Helical" evidence="2">
    <location>
        <begin position="678"/>
        <end position="695"/>
    </location>
</feature>
<feature type="transmembrane region" description="Helical" evidence="2">
    <location>
        <begin position="154"/>
        <end position="171"/>
    </location>
</feature>
<reference evidence="3 4" key="1">
    <citation type="submission" date="2014-04" db="EMBL/GenBank/DDBJ databases">
        <title>The Genome Sequence of Thermoanaerobaculum aquaticum MP-01, The First Cultivated Group 23 Acidobacterium.</title>
        <authorList>
            <person name="Stamps B.W."/>
            <person name="Losey N.A."/>
            <person name="Lawson P.A."/>
            <person name="Stevenson B.S."/>
        </authorList>
    </citation>
    <scope>NUCLEOTIDE SEQUENCE [LARGE SCALE GENOMIC DNA]</scope>
    <source>
        <strain evidence="3 4">MP-01</strain>
    </source>
</reference>
<keyword evidence="2" id="KW-0812">Transmembrane</keyword>
<feature type="transmembrane region" description="Helical" evidence="2">
    <location>
        <begin position="495"/>
        <end position="511"/>
    </location>
</feature>